<dbReference type="EMBL" id="CAKLBY020000028">
    <property type="protein sequence ID" value="CAK7904718.1"/>
    <property type="molecule type" value="Genomic_DNA"/>
</dbReference>
<comment type="caution">
    <text evidence="3">The sequence shown here is derived from an EMBL/GenBank/DDBJ whole genome shotgun (WGS) entry which is preliminary data.</text>
</comment>
<organism evidence="3 4">
    <name type="scientific">Peronospora matthiolae</name>
    <dbReference type="NCBI Taxonomy" id="2874970"/>
    <lineage>
        <taxon>Eukaryota</taxon>
        <taxon>Sar</taxon>
        <taxon>Stramenopiles</taxon>
        <taxon>Oomycota</taxon>
        <taxon>Peronosporomycetes</taxon>
        <taxon>Peronosporales</taxon>
        <taxon>Peronosporaceae</taxon>
        <taxon>Peronospora</taxon>
    </lineage>
</organism>
<evidence type="ECO:0000313" key="4">
    <source>
        <dbReference type="Proteomes" id="UP001162060"/>
    </source>
</evidence>
<proteinExistence type="predicted"/>
<dbReference type="Proteomes" id="UP001162060">
    <property type="component" value="Unassembled WGS sequence"/>
</dbReference>
<sequence length="167" mass="18432">MISSWLPCDDTCMRGTLDSKPHSQRDKSKRAKYKADCSKAQTTVRHLHAALAAVSVERDQLRDDLAELEANYDRSRSLLSDRDDQLGLLQATISGLELERDQALRDRDVFRTSIATLVTGPSLSSPSRPVETAPSTSARVKRPSPYALNPPPRTKRASIEATSQSVV</sequence>
<evidence type="ECO:0000256" key="2">
    <source>
        <dbReference type="SAM" id="MobiDB-lite"/>
    </source>
</evidence>
<dbReference type="AlphaFoldDB" id="A0AAV1T9J3"/>
<feature type="compositionally biased region" description="Polar residues" evidence="2">
    <location>
        <begin position="120"/>
        <end position="138"/>
    </location>
</feature>
<reference evidence="3" key="1">
    <citation type="submission" date="2024-01" db="EMBL/GenBank/DDBJ databases">
        <authorList>
            <person name="Webb A."/>
        </authorList>
    </citation>
    <scope>NUCLEOTIDE SEQUENCE</scope>
    <source>
        <strain evidence="3">Pm1</strain>
    </source>
</reference>
<feature type="region of interest" description="Disordered" evidence="2">
    <location>
        <begin position="120"/>
        <end position="167"/>
    </location>
</feature>
<protein>
    <recommendedName>
        <fullName evidence="5">BZIP domain-containing protein</fullName>
    </recommendedName>
</protein>
<evidence type="ECO:0000256" key="1">
    <source>
        <dbReference type="SAM" id="Coils"/>
    </source>
</evidence>
<keyword evidence="1" id="KW-0175">Coiled coil</keyword>
<feature type="coiled-coil region" evidence="1">
    <location>
        <begin position="51"/>
        <end position="78"/>
    </location>
</feature>
<evidence type="ECO:0008006" key="5">
    <source>
        <dbReference type="Google" id="ProtNLM"/>
    </source>
</evidence>
<name>A0AAV1T9J3_9STRA</name>
<evidence type="ECO:0000313" key="3">
    <source>
        <dbReference type="EMBL" id="CAK7904718.1"/>
    </source>
</evidence>
<accession>A0AAV1T9J3</accession>
<gene>
    <name evidence="3" type="ORF">PM001_LOCUS2968</name>
</gene>